<gene>
    <name evidence="10" type="ORF">EV700_2202</name>
</gene>
<feature type="transmembrane region" description="Helical" evidence="8">
    <location>
        <begin position="15"/>
        <end position="37"/>
    </location>
</feature>
<evidence type="ECO:0000256" key="5">
    <source>
        <dbReference type="ARBA" id="ARBA00022989"/>
    </source>
</evidence>
<comment type="function">
    <text evidence="7">Part of the tripartite ATP-independent periplasmic (TRAP) transport system.</text>
</comment>
<keyword evidence="7" id="KW-0813">Transport</keyword>
<dbReference type="Pfam" id="PF06808">
    <property type="entry name" value="DctM"/>
    <property type="match status" value="1"/>
</dbReference>
<proteinExistence type="predicted"/>
<keyword evidence="5 8" id="KW-1133">Transmembrane helix</keyword>
<dbReference type="GO" id="GO:0005886">
    <property type="term" value="C:plasma membrane"/>
    <property type="evidence" value="ECO:0007669"/>
    <property type="project" value="UniProtKB-SubCell"/>
</dbReference>
<evidence type="ECO:0000313" key="10">
    <source>
        <dbReference type="EMBL" id="RZU38274.1"/>
    </source>
</evidence>
<feature type="transmembrane region" description="Helical" evidence="8">
    <location>
        <begin position="421"/>
        <end position="441"/>
    </location>
</feature>
<keyword evidence="11" id="KW-1185">Reference proteome</keyword>
<keyword evidence="4 8" id="KW-0812">Transmembrane</keyword>
<evidence type="ECO:0000313" key="11">
    <source>
        <dbReference type="Proteomes" id="UP000292423"/>
    </source>
</evidence>
<feature type="transmembrane region" description="Helical" evidence="8">
    <location>
        <begin position="382"/>
        <end position="409"/>
    </location>
</feature>
<feature type="transmembrane region" description="Helical" evidence="8">
    <location>
        <begin position="260"/>
        <end position="283"/>
    </location>
</feature>
<evidence type="ECO:0000259" key="9">
    <source>
        <dbReference type="Pfam" id="PF06808"/>
    </source>
</evidence>
<dbReference type="GO" id="GO:0022857">
    <property type="term" value="F:transmembrane transporter activity"/>
    <property type="evidence" value="ECO:0007669"/>
    <property type="project" value="UniProtKB-UniRule"/>
</dbReference>
<accession>A0A4Q7YMT1</accession>
<evidence type="ECO:0000256" key="2">
    <source>
        <dbReference type="ARBA" id="ARBA00022475"/>
    </source>
</evidence>
<evidence type="ECO:0000256" key="1">
    <source>
        <dbReference type="ARBA" id="ARBA00004429"/>
    </source>
</evidence>
<feature type="transmembrane region" description="Helical" evidence="8">
    <location>
        <begin position="342"/>
        <end position="370"/>
    </location>
</feature>
<dbReference type="InterPro" id="IPR004681">
    <property type="entry name" value="TRAP_DctM"/>
</dbReference>
<evidence type="ECO:0000256" key="6">
    <source>
        <dbReference type="ARBA" id="ARBA00023136"/>
    </source>
</evidence>
<feature type="domain" description="TRAP C4-dicarboxylate transport system permease DctM subunit" evidence="9">
    <location>
        <begin position="260"/>
        <end position="690"/>
    </location>
</feature>
<dbReference type="RefSeq" id="WP_130413709.1">
    <property type="nucleotide sequence ID" value="NZ_SHKX01000013.1"/>
</dbReference>
<dbReference type="OrthoDB" id="8627919at2"/>
<feature type="transmembrane region" description="Helical" evidence="8">
    <location>
        <begin position="579"/>
        <end position="606"/>
    </location>
</feature>
<feature type="transmembrane region" description="Helical" evidence="8">
    <location>
        <begin position="461"/>
        <end position="483"/>
    </location>
</feature>
<keyword evidence="3 7" id="KW-0997">Cell inner membrane</keyword>
<feature type="transmembrane region" description="Helical" evidence="8">
    <location>
        <begin position="290"/>
        <end position="313"/>
    </location>
</feature>
<comment type="subcellular location">
    <subcellularLocation>
        <location evidence="1 7">Cell inner membrane</location>
        <topology evidence="1 7">Multi-pass membrane protein</topology>
    </subcellularLocation>
</comment>
<evidence type="ECO:0000256" key="4">
    <source>
        <dbReference type="ARBA" id="ARBA00022692"/>
    </source>
</evidence>
<dbReference type="PANTHER" id="PTHR33362:SF2">
    <property type="entry name" value="TRAP TRANSPORTER LARGE PERMEASE PROTEIN"/>
    <property type="match status" value="1"/>
</dbReference>
<dbReference type="AlphaFoldDB" id="A0A4Q7YMT1"/>
<organism evidence="10 11">
    <name type="scientific">Fluviicoccus keumensis</name>
    <dbReference type="NCBI Taxonomy" id="1435465"/>
    <lineage>
        <taxon>Bacteria</taxon>
        <taxon>Pseudomonadati</taxon>
        <taxon>Pseudomonadota</taxon>
        <taxon>Gammaproteobacteria</taxon>
        <taxon>Moraxellales</taxon>
        <taxon>Moraxellaceae</taxon>
        <taxon>Fluviicoccus</taxon>
    </lineage>
</organism>
<dbReference type="PANTHER" id="PTHR33362">
    <property type="entry name" value="SIALIC ACID TRAP TRANSPORTER PERMEASE PROTEIN SIAT-RELATED"/>
    <property type="match status" value="1"/>
</dbReference>
<evidence type="ECO:0000256" key="7">
    <source>
        <dbReference type="RuleBase" id="RU369079"/>
    </source>
</evidence>
<comment type="caution">
    <text evidence="10">The sequence shown here is derived from an EMBL/GenBank/DDBJ whole genome shotgun (WGS) entry which is preliminary data.</text>
</comment>
<protein>
    <submittedName>
        <fullName evidence="10">TRAP-type C4-dicarboxylate transport system permease large subunit</fullName>
    </submittedName>
</protein>
<name>A0A4Q7YMT1_9GAMM</name>
<evidence type="ECO:0000256" key="3">
    <source>
        <dbReference type="ARBA" id="ARBA00022519"/>
    </source>
</evidence>
<dbReference type="InterPro" id="IPR010656">
    <property type="entry name" value="DctM"/>
</dbReference>
<feature type="transmembrane region" description="Helical" evidence="8">
    <location>
        <begin position="227"/>
        <end position="248"/>
    </location>
</feature>
<reference evidence="10 11" key="1">
    <citation type="submission" date="2019-02" db="EMBL/GenBank/DDBJ databases">
        <title>Genomic Encyclopedia of Type Strains, Phase IV (KMG-IV): sequencing the most valuable type-strain genomes for metagenomic binning, comparative biology and taxonomic classification.</title>
        <authorList>
            <person name="Goeker M."/>
        </authorList>
    </citation>
    <scope>NUCLEOTIDE SEQUENCE [LARGE SCALE GENOMIC DNA]</scope>
    <source>
        <strain evidence="10 11">DSM 105135</strain>
    </source>
</reference>
<dbReference type="Proteomes" id="UP000292423">
    <property type="component" value="Unassembled WGS sequence"/>
</dbReference>
<feature type="transmembrane region" description="Helical" evidence="8">
    <location>
        <begin position="542"/>
        <end position="559"/>
    </location>
</feature>
<sequence length="696" mass="76195">MNNKPFFLNRSLHEWLFSLPIFCLLLLTLIIGTGEMIHGQLLRGGEKLFGDPNTGVQYFMLRADPTKPDCNPDPDVDAEVQKQLAERANPENAIDSLFADEPVDPDAIRQSVVTASHLCQDKMKGYVAISKQITPAVKAYRTFETAFFTIFRFGTENRSVILILMVVIAATLTTMGAHHISLRPPTTKVDFKVYSVAMVVANLLLLASTIAYWKLQVDSGIPIDHPIVNYLWTGFFAILTLISFKQLIKPPANAVEGGSFGMALLSIPLYAFMALNAGLTFLSQKHYSGLAIYLGQMVELSGVFLNLSLYLWAGMLLKQTRVVDLFLNIVRPWGFSPEVLTYIILVAAAVPTAYTGASGIFVIAAGAVIYREILNSGARRQYALAATAMSGSLGVVLSPCLLVVVIAALNKQVTTSQLYGWGAYVFLLSSTLFLVASLILAKEKFKLTRPSIALPQSARAFVPVSPYIVITILVVGTYAYILNTKLDEFTAPMILPFIMLAVVWFDKVRREPVAVVSPENGERRHGFEAAVREATNDTIGHIGALIMLMALSVSIGGVIERSGVMDAVPASFGNIWLAVSLLLGLLVFIGMVMDPFGAVILVSATIAPIAYNNGIQPVHFWMIVLTAFELGYLSPPVALNQLLTRQVVGEPEMDAADAEVSHLSFYYKYERWILPCIVMATALLLVAFVPLFFYAK</sequence>
<keyword evidence="2" id="KW-1003">Cell membrane</keyword>
<feature type="transmembrane region" description="Helical" evidence="8">
    <location>
        <begin position="672"/>
        <end position="695"/>
    </location>
</feature>
<keyword evidence="6 8" id="KW-0472">Membrane</keyword>
<dbReference type="EMBL" id="SHKX01000013">
    <property type="protein sequence ID" value="RZU38274.1"/>
    <property type="molecule type" value="Genomic_DNA"/>
</dbReference>
<feature type="transmembrane region" description="Helical" evidence="8">
    <location>
        <begin position="160"/>
        <end position="181"/>
    </location>
</feature>
<feature type="transmembrane region" description="Helical" evidence="8">
    <location>
        <begin position="193"/>
        <end position="215"/>
    </location>
</feature>
<evidence type="ECO:0000256" key="8">
    <source>
        <dbReference type="SAM" id="Phobius"/>
    </source>
</evidence>